<gene>
    <name evidence="1" type="ORF">ARN_21420</name>
    <name evidence="2" type="ORF">ArsFIN_51980</name>
    <name evidence="3" type="ORF">QE258_23375</name>
</gene>
<dbReference type="EMBL" id="CP123526">
    <property type="protein sequence ID" value="WGM08376.1"/>
    <property type="molecule type" value="Genomic_DNA"/>
</dbReference>
<evidence type="ECO:0000313" key="3">
    <source>
        <dbReference type="EMBL" id="WGM08376.1"/>
    </source>
</evidence>
<dbReference type="GeneID" id="39751073"/>
<protein>
    <submittedName>
        <fullName evidence="1">Uncharacterized protein</fullName>
    </submittedName>
</protein>
<accession>D2U0V4</accession>
<reference evidence="2 4" key="2">
    <citation type="submission" date="2019-03" db="EMBL/GenBank/DDBJ databases">
        <title>Long-read sequencing reveals hyperdense prophage content in a complex bacterial symbiont genome.</title>
        <authorList>
            <person name="Frost C.L."/>
            <person name="Siozios S."/>
            <person name="Nadal-Jimenez P."/>
            <person name="Brockhurst M.A."/>
            <person name="King K.C."/>
            <person name="Darby A.C."/>
            <person name="Hurst G.D.D."/>
        </authorList>
    </citation>
    <scope>NUCLEOTIDE SEQUENCE [LARGE SCALE GENOMIC DNA]</scope>
    <source>
        <strain evidence="2 4">FIN</strain>
        <plasmid evidence="2">pArsFIN8</plasmid>
        <plasmid evidence="4">parsfin8</plasmid>
    </source>
</reference>
<evidence type="ECO:0000313" key="5">
    <source>
        <dbReference type="Proteomes" id="UP001177592"/>
    </source>
</evidence>
<name>D2U0V4_9GAMM</name>
<keyword evidence="5" id="KW-1185">Reference proteome</keyword>
<dbReference type="Proteomes" id="UP001177592">
    <property type="component" value="Plasmid paNv_CAN3"/>
</dbReference>
<dbReference type="RefSeq" id="WP_246067604.1">
    <property type="nucleotide sequence ID" value="NZ_CP038620.1"/>
</dbReference>
<sequence>MLLLIWLDFMKLPSKKIKIAPPPDNEPTLNVTGKNIQPDTIIKPIQIKVSINKHKEMKTYAAEQGITITEMLLAGYEMYRNKMK</sequence>
<dbReference type="Proteomes" id="UP000295134">
    <property type="component" value="Plasmid pArsFIN8"/>
</dbReference>
<geneLocation type="plasmid" evidence="4">
    <name>parsfin8</name>
</geneLocation>
<dbReference type="AlphaFoldDB" id="D2U0V4"/>
<proteinExistence type="predicted"/>
<dbReference type="EMBL" id="CP038620">
    <property type="protein sequence ID" value="QBY46587.1"/>
    <property type="molecule type" value="Genomic_DNA"/>
</dbReference>
<evidence type="ECO:0000313" key="1">
    <source>
        <dbReference type="EMBL" id="CBA74145.1"/>
    </source>
</evidence>
<evidence type="ECO:0000313" key="4">
    <source>
        <dbReference type="Proteomes" id="UP000295134"/>
    </source>
</evidence>
<keyword evidence="2" id="KW-0614">Plasmid</keyword>
<geneLocation type="plasmid" evidence="3 5">
    <name>paNv_CAN3</name>
</geneLocation>
<organism evidence="1">
    <name type="scientific">Arsenophonus nasoniae</name>
    <name type="common">son-killer infecting Nasonia vitripennis</name>
    <dbReference type="NCBI Taxonomy" id="638"/>
    <lineage>
        <taxon>Bacteria</taxon>
        <taxon>Pseudomonadati</taxon>
        <taxon>Pseudomonadota</taxon>
        <taxon>Gammaproteobacteria</taxon>
        <taxon>Enterobacterales</taxon>
        <taxon>Morganellaceae</taxon>
        <taxon>Arsenophonus</taxon>
    </lineage>
</organism>
<dbReference type="EMBL" id="FN545222">
    <property type="protein sequence ID" value="CBA74145.1"/>
    <property type="molecule type" value="Genomic_DNA"/>
</dbReference>
<reference evidence="1" key="1">
    <citation type="journal article" date="2010" name="Insect Mol. Biol.">
        <title>The draft genome sequence of Arsenophonus nasoniae, son-killer bacterium of Nasonia vitripennis, reveals genes associated with virulence and symbiosis.</title>
        <authorList>
            <person name="Wilkes T."/>
            <person name="Darby A.C."/>
            <person name="Choi J."/>
            <person name="Colborne J.K."/>
            <person name="Werren J.H."/>
            <person name="Hurst G.D.D."/>
        </authorList>
    </citation>
    <scope>NUCLEOTIDE SEQUENCE</scope>
</reference>
<evidence type="ECO:0000313" key="2">
    <source>
        <dbReference type="EMBL" id="QBY46587.1"/>
    </source>
</evidence>
<reference evidence="3" key="3">
    <citation type="submission" date="2023-04" db="EMBL/GenBank/DDBJ databases">
        <title>Genome dynamics across the evolutionary transition to endosymbiosis.</title>
        <authorList>
            <person name="Siozios S."/>
            <person name="Nadal-Jimenez P."/>
            <person name="Azagi T."/>
            <person name="Sprong H."/>
            <person name="Frost C.L."/>
            <person name="Parratt S.R."/>
            <person name="Taylor G."/>
            <person name="Brettell L."/>
            <person name="Lew K.C."/>
            <person name="Croft L."/>
            <person name="King K.C."/>
            <person name="Brockhurst M.A."/>
            <person name="Hypsa V."/>
            <person name="Novakova E."/>
            <person name="Darby A.C."/>
            <person name="Hurst G.D.D."/>
        </authorList>
    </citation>
    <scope>NUCLEOTIDE SEQUENCE</scope>
    <source>
        <strain evidence="3">ANv_CAN</strain>
        <plasmid evidence="3">paNv_CAN3</plasmid>
    </source>
</reference>
<dbReference type="KEGG" id="ans:ArsFIN_51980"/>
<geneLocation type="plasmid" evidence="2">
    <name>pArsFIN8</name>
</geneLocation>